<comment type="caution">
    <text evidence="2">The sequence shown here is derived from an EMBL/GenBank/DDBJ whole genome shotgun (WGS) entry which is preliminary data.</text>
</comment>
<name>A0A497JG76_9ARCH</name>
<proteinExistence type="predicted"/>
<dbReference type="EMBL" id="QMWP01000098">
    <property type="protein sequence ID" value="RLG69901.1"/>
    <property type="molecule type" value="Genomic_DNA"/>
</dbReference>
<evidence type="ECO:0000313" key="3">
    <source>
        <dbReference type="Proteomes" id="UP000278031"/>
    </source>
</evidence>
<accession>A0A497JG76</accession>
<keyword evidence="1" id="KW-1133">Transmembrane helix</keyword>
<evidence type="ECO:0000256" key="1">
    <source>
        <dbReference type="SAM" id="Phobius"/>
    </source>
</evidence>
<keyword evidence="1" id="KW-0812">Transmembrane</keyword>
<gene>
    <name evidence="2" type="ORF">DRO04_02680</name>
</gene>
<dbReference type="AlphaFoldDB" id="A0A497JG76"/>
<dbReference type="Proteomes" id="UP000278031">
    <property type="component" value="Unassembled WGS sequence"/>
</dbReference>
<evidence type="ECO:0000313" key="2">
    <source>
        <dbReference type="EMBL" id="RLG69901.1"/>
    </source>
</evidence>
<feature type="transmembrane region" description="Helical" evidence="1">
    <location>
        <begin position="7"/>
        <end position="26"/>
    </location>
</feature>
<protein>
    <submittedName>
        <fullName evidence="2">Uncharacterized protein</fullName>
    </submittedName>
</protein>
<organism evidence="2 3">
    <name type="scientific">Candidatus Iainarchaeum sp</name>
    <dbReference type="NCBI Taxonomy" id="3101447"/>
    <lineage>
        <taxon>Archaea</taxon>
        <taxon>Candidatus Iainarchaeota</taxon>
        <taxon>Candidatus Iainarchaeia</taxon>
        <taxon>Candidatus Iainarchaeales</taxon>
        <taxon>Candidatus Iainarchaeaceae</taxon>
        <taxon>Candidatus Iainarchaeum</taxon>
    </lineage>
</organism>
<reference evidence="2 3" key="1">
    <citation type="submission" date="2018-06" db="EMBL/GenBank/DDBJ databases">
        <title>Extensive metabolic versatility and redundancy in microbially diverse, dynamic hydrothermal sediments.</title>
        <authorList>
            <person name="Dombrowski N."/>
            <person name="Teske A."/>
            <person name="Baker B.J."/>
        </authorList>
    </citation>
    <scope>NUCLEOTIDE SEQUENCE [LARGE SCALE GENOMIC DNA]</scope>
    <source>
        <strain evidence="2">B51_G17</strain>
    </source>
</reference>
<keyword evidence="1" id="KW-0472">Membrane</keyword>
<sequence length="257" mass="29098">MNDKIKVYGWIITVFLVVIFAIYILFTTPQQQSFHTLKEEVSSEAAPCEKLVGLEREECLSQLAWSLSPQSLDKALMVCSRILLEQKKKNCIFTIIKNKPNRMELCLRFLNKGECYAEFASSLEECKSLKSLFFKDLCLERVAKKLLAKNPDAKLCDDITSPMRKASCLTFAASKLASKDLNAAEQICLSLPLMYVENCMLQMVKENPKLENISSLCPKLNKENKIICEAIISHDPKICEKLNDSQMIDYCKSCVGA</sequence>